<accession>A0AA40CZ31</accession>
<gene>
    <name evidence="3" type="ORF">B0T16DRAFT_452408</name>
</gene>
<dbReference type="Proteomes" id="UP001174936">
    <property type="component" value="Unassembled WGS sequence"/>
</dbReference>
<evidence type="ECO:0000313" key="3">
    <source>
        <dbReference type="EMBL" id="KAK0656900.1"/>
    </source>
</evidence>
<keyword evidence="4" id="KW-1185">Reference proteome</keyword>
<sequence>MTPAAALQSTLPYDAESTPLHLDLAILQQDRAHKKSHNIIYPTSTEPDPLRVIYQTSNLTIWDEYLRVDRVFCDMPEDIRQGVPDDASLVNGMPVWACPPAADTLVSGLGSGSGHIAGLTQGVGMSAHQGRAAKAVEKVMRGVEGVLVVGVMVVGLMVVLGLLAVGMFWSVDKIARWQGGEEDEDEDEEGEEGEGGCGGGSGCGGGCRSDGDEGRERGGDEGGRKGGSGVIIHYGDAIPLVDKPRDAKLAAEKYYL</sequence>
<evidence type="ECO:0000256" key="2">
    <source>
        <dbReference type="SAM" id="Phobius"/>
    </source>
</evidence>
<feature type="region of interest" description="Disordered" evidence="1">
    <location>
        <begin position="179"/>
        <end position="229"/>
    </location>
</feature>
<evidence type="ECO:0000256" key="1">
    <source>
        <dbReference type="SAM" id="MobiDB-lite"/>
    </source>
</evidence>
<feature type="compositionally biased region" description="Basic and acidic residues" evidence="1">
    <location>
        <begin position="209"/>
        <end position="224"/>
    </location>
</feature>
<evidence type="ECO:0000313" key="4">
    <source>
        <dbReference type="Proteomes" id="UP001174936"/>
    </source>
</evidence>
<dbReference type="EMBL" id="JAULSV010000001">
    <property type="protein sequence ID" value="KAK0656900.1"/>
    <property type="molecule type" value="Genomic_DNA"/>
</dbReference>
<dbReference type="AlphaFoldDB" id="A0AA40CZ31"/>
<protein>
    <submittedName>
        <fullName evidence="3">Uncharacterized protein</fullName>
    </submittedName>
</protein>
<proteinExistence type="predicted"/>
<reference evidence="3" key="1">
    <citation type="submission" date="2023-06" db="EMBL/GenBank/DDBJ databases">
        <title>Genome-scale phylogeny and comparative genomics of the fungal order Sordariales.</title>
        <authorList>
            <consortium name="Lawrence Berkeley National Laboratory"/>
            <person name="Hensen N."/>
            <person name="Bonometti L."/>
            <person name="Westerberg I."/>
            <person name="Brannstrom I.O."/>
            <person name="Guillou S."/>
            <person name="Cros-Aarteil S."/>
            <person name="Calhoun S."/>
            <person name="Haridas S."/>
            <person name="Kuo A."/>
            <person name="Mondo S."/>
            <person name="Pangilinan J."/>
            <person name="Riley R."/>
            <person name="Labutti K."/>
            <person name="Andreopoulos B."/>
            <person name="Lipzen A."/>
            <person name="Chen C."/>
            <person name="Yanf M."/>
            <person name="Daum C."/>
            <person name="Ng V."/>
            <person name="Clum A."/>
            <person name="Steindorff A."/>
            <person name="Ohm R."/>
            <person name="Martin F."/>
            <person name="Silar P."/>
            <person name="Natvig D."/>
            <person name="Lalanne C."/>
            <person name="Gautier V."/>
            <person name="Ament-Velasquez S.L."/>
            <person name="Kruys A."/>
            <person name="Hutchinson M.I."/>
            <person name="Powell A.J."/>
            <person name="Barry K."/>
            <person name="Miller A.N."/>
            <person name="Grigoriev I.V."/>
            <person name="Debuchy R."/>
            <person name="Gladieux P."/>
            <person name="Thoren M.H."/>
            <person name="Johannesson H."/>
        </authorList>
    </citation>
    <scope>NUCLEOTIDE SEQUENCE</scope>
    <source>
        <strain evidence="3">SMH2532-1</strain>
    </source>
</reference>
<feature type="compositionally biased region" description="Acidic residues" evidence="1">
    <location>
        <begin position="180"/>
        <end position="194"/>
    </location>
</feature>
<keyword evidence="2" id="KW-0472">Membrane</keyword>
<feature type="transmembrane region" description="Helical" evidence="2">
    <location>
        <begin position="146"/>
        <end position="169"/>
    </location>
</feature>
<organism evidence="3 4">
    <name type="scientific">Cercophora newfieldiana</name>
    <dbReference type="NCBI Taxonomy" id="92897"/>
    <lineage>
        <taxon>Eukaryota</taxon>
        <taxon>Fungi</taxon>
        <taxon>Dikarya</taxon>
        <taxon>Ascomycota</taxon>
        <taxon>Pezizomycotina</taxon>
        <taxon>Sordariomycetes</taxon>
        <taxon>Sordariomycetidae</taxon>
        <taxon>Sordariales</taxon>
        <taxon>Lasiosphaeriaceae</taxon>
        <taxon>Cercophora</taxon>
    </lineage>
</organism>
<comment type="caution">
    <text evidence="3">The sequence shown here is derived from an EMBL/GenBank/DDBJ whole genome shotgun (WGS) entry which is preliminary data.</text>
</comment>
<keyword evidence="2" id="KW-1133">Transmembrane helix</keyword>
<feature type="compositionally biased region" description="Gly residues" evidence="1">
    <location>
        <begin position="195"/>
        <end position="208"/>
    </location>
</feature>
<name>A0AA40CZ31_9PEZI</name>
<keyword evidence="2" id="KW-0812">Transmembrane</keyword>